<proteinExistence type="predicted"/>
<dbReference type="Gene3D" id="1.10.10.10">
    <property type="entry name" value="Winged helix-like DNA-binding domain superfamily/Winged helix DNA-binding domain"/>
    <property type="match status" value="1"/>
</dbReference>
<dbReference type="InterPro" id="IPR036388">
    <property type="entry name" value="WH-like_DNA-bd_sf"/>
</dbReference>
<sequence length="66" mass="7496">MEKANIGMNAGHVWRRLNGQGLVSVPELARKLRLSDSDTTLAVGWLAREDKIHIERRNGILYVKLK</sequence>
<gene>
    <name evidence="1" type="ORF">H9977_03295</name>
</gene>
<dbReference type="Pfam" id="PF10771">
    <property type="entry name" value="DUF2582"/>
    <property type="match status" value="1"/>
</dbReference>
<comment type="caution">
    <text evidence="1">The sequence shown here is derived from an EMBL/GenBank/DDBJ whole genome shotgun (WGS) entry which is preliminary data.</text>
</comment>
<reference evidence="1" key="1">
    <citation type="journal article" date="2021" name="PeerJ">
        <title>Extensive microbial diversity within the chicken gut microbiome revealed by metagenomics and culture.</title>
        <authorList>
            <person name="Gilroy R."/>
            <person name="Ravi A."/>
            <person name="Getino M."/>
            <person name="Pursley I."/>
            <person name="Horton D.L."/>
            <person name="Alikhan N.F."/>
            <person name="Baker D."/>
            <person name="Gharbi K."/>
            <person name="Hall N."/>
            <person name="Watson M."/>
            <person name="Adriaenssens E.M."/>
            <person name="Foster-Nyarko E."/>
            <person name="Jarju S."/>
            <person name="Secka A."/>
            <person name="Antonio M."/>
            <person name="Oren A."/>
            <person name="Chaudhuri R.R."/>
            <person name="La Ragione R."/>
            <person name="Hildebrand F."/>
            <person name="Pallen M.J."/>
        </authorList>
    </citation>
    <scope>NUCLEOTIDE SEQUENCE</scope>
    <source>
        <strain evidence="1">ChiGjej6B6-14162</strain>
    </source>
</reference>
<protein>
    <submittedName>
        <fullName evidence="1">Winged helix-turn-helix domain-containing protein</fullName>
    </submittedName>
</protein>
<name>A0A9D2BFZ4_9BACT</name>
<organism evidence="1 2">
    <name type="scientific">Candidatus Parabacteroides intestinipullorum</name>
    <dbReference type="NCBI Taxonomy" id="2838723"/>
    <lineage>
        <taxon>Bacteria</taxon>
        <taxon>Pseudomonadati</taxon>
        <taxon>Bacteroidota</taxon>
        <taxon>Bacteroidia</taxon>
        <taxon>Bacteroidales</taxon>
        <taxon>Tannerellaceae</taxon>
        <taxon>Parabacteroides</taxon>
    </lineage>
</organism>
<dbReference type="EMBL" id="DXEL01000028">
    <property type="protein sequence ID" value="HIX74052.1"/>
    <property type="molecule type" value="Genomic_DNA"/>
</dbReference>
<dbReference type="AlphaFoldDB" id="A0A9D2BFZ4"/>
<dbReference type="Proteomes" id="UP000886740">
    <property type="component" value="Unassembled WGS sequence"/>
</dbReference>
<accession>A0A9D2BFZ4</accession>
<evidence type="ECO:0000313" key="2">
    <source>
        <dbReference type="Proteomes" id="UP000886740"/>
    </source>
</evidence>
<reference evidence="1" key="2">
    <citation type="submission" date="2021-04" db="EMBL/GenBank/DDBJ databases">
        <authorList>
            <person name="Gilroy R."/>
        </authorList>
    </citation>
    <scope>NUCLEOTIDE SEQUENCE</scope>
    <source>
        <strain evidence="1">ChiGjej6B6-14162</strain>
    </source>
</reference>
<evidence type="ECO:0000313" key="1">
    <source>
        <dbReference type="EMBL" id="HIX74052.1"/>
    </source>
</evidence>
<dbReference type="InterPro" id="IPR019707">
    <property type="entry name" value="DUF2582"/>
</dbReference>